<dbReference type="InterPro" id="IPR038461">
    <property type="entry name" value="Schlafen_AlbA_2_dom_sf"/>
</dbReference>
<evidence type="ECO:0000313" key="2">
    <source>
        <dbReference type="EMBL" id="MDQ8206910.1"/>
    </source>
</evidence>
<dbReference type="GO" id="GO:0005524">
    <property type="term" value="F:ATP binding"/>
    <property type="evidence" value="ECO:0007669"/>
    <property type="project" value="UniProtKB-KW"/>
</dbReference>
<protein>
    <submittedName>
        <fullName evidence="2">ATP-binding protein</fullName>
    </submittedName>
</protein>
<dbReference type="Gene3D" id="3.30.950.30">
    <property type="entry name" value="Schlafen, AAA domain"/>
    <property type="match status" value="1"/>
</dbReference>
<feature type="domain" description="Schlafen AlbA-2" evidence="1">
    <location>
        <begin position="20"/>
        <end position="148"/>
    </location>
</feature>
<keyword evidence="2" id="KW-0547">Nucleotide-binding</keyword>
<dbReference type="Proteomes" id="UP001225316">
    <property type="component" value="Unassembled WGS sequence"/>
</dbReference>
<name>A0ABU1ARZ4_9BACT</name>
<dbReference type="PANTHER" id="PTHR30595">
    <property type="entry name" value="GLPR-RELATED TRANSCRIPTIONAL REPRESSOR"/>
    <property type="match status" value="1"/>
</dbReference>
<evidence type="ECO:0000259" key="1">
    <source>
        <dbReference type="Pfam" id="PF04326"/>
    </source>
</evidence>
<dbReference type="RefSeq" id="WP_308949048.1">
    <property type="nucleotide sequence ID" value="NZ_JARXHW010000008.1"/>
</dbReference>
<dbReference type="InterPro" id="IPR007421">
    <property type="entry name" value="Schlafen_AlbA_2_dom"/>
</dbReference>
<keyword evidence="3" id="KW-1185">Reference proteome</keyword>
<organism evidence="2 3">
    <name type="scientific">Thalassobacterium maritimum</name>
    <dbReference type="NCBI Taxonomy" id="3041265"/>
    <lineage>
        <taxon>Bacteria</taxon>
        <taxon>Pseudomonadati</taxon>
        <taxon>Verrucomicrobiota</taxon>
        <taxon>Opitutia</taxon>
        <taxon>Puniceicoccales</taxon>
        <taxon>Coraliomargaritaceae</taxon>
        <taxon>Thalassobacterium</taxon>
    </lineage>
</organism>
<accession>A0ABU1ARZ4</accession>
<sequence length="184" mass="20693">MTTHHLPISIPDILHGKTVEWERLEFKQGWNPEAVLHTICAFANDFHNLGGGYIVVGVAEANGRPVLPPVGLDADTIDAIQKELLNLGHAAIQPQYHPRTVPYEIDGKTILIIWVPGGETRPYKAKLSLSEKKAADWGYYIRKQSSTNPDRAEAERTWNFPYAAIEEALVNAVYHRSYEIREPV</sequence>
<comment type="caution">
    <text evidence="2">The sequence shown here is derived from an EMBL/GenBank/DDBJ whole genome shotgun (WGS) entry which is preliminary data.</text>
</comment>
<gene>
    <name evidence="2" type="ORF">QEH52_05280</name>
</gene>
<dbReference type="Pfam" id="PF04326">
    <property type="entry name" value="SLFN_AlbA_2"/>
    <property type="match status" value="1"/>
</dbReference>
<reference evidence="2 3" key="1">
    <citation type="submission" date="2023-04" db="EMBL/GenBank/DDBJ databases">
        <title>A novel bacteria isolated from coastal sediment.</title>
        <authorList>
            <person name="Liu X.-J."/>
            <person name="Du Z.-J."/>
        </authorList>
    </citation>
    <scope>NUCLEOTIDE SEQUENCE [LARGE SCALE GENOMIC DNA]</scope>
    <source>
        <strain evidence="2 3">SDUM461003</strain>
    </source>
</reference>
<proteinExistence type="predicted"/>
<keyword evidence="2" id="KW-0067">ATP-binding</keyword>
<dbReference type="EMBL" id="JARXHW010000008">
    <property type="protein sequence ID" value="MDQ8206910.1"/>
    <property type="molecule type" value="Genomic_DNA"/>
</dbReference>
<evidence type="ECO:0000313" key="3">
    <source>
        <dbReference type="Proteomes" id="UP001225316"/>
    </source>
</evidence>
<dbReference type="PANTHER" id="PTHR30595:SF6">
    <property type="entry name" value="SCHLAFEN ALBA-2 DOMAIN-CONTAINING PROTEIN"/>
    <property type="match status" value="1"/>
</dbReference>